<keyword evidence="2" id="KW-1185">Reference proteome</keyword>
<dbReference type="EMBL" id="JANSHE010004711">
    <property type="protein sequence ID" value="KAJ2975331.1"/>
    <property type="molecule type" value="Genomic_DNA"/>
</dbReference>
<organism evidence="1 2">
    <name type="scientific">Trametes sanguinea</name>
    <dbReference type="NCBI Taxonomy" id="158606"/>
    <lineage>
        <taxon>Eukaryota</taxon>
        <taxon>Fungi</taxon>
        <taxon>Dikarya</taxon>
        <taxon>Basidiomycota</taxon>
        <taxon>Agaricomycotina</taxon>
        <taxon>Agaricomycetes</taxon>
        <taxon>Polyporales</taxon>
        <taxon>Polyporaceae</taxon>
        <taxon>Trametes</taxon>
    </lineage>
</organism>
<evidence type="ECO:0000313" key="2">
    <source>
        <dbReference type="Proteomes" id="UP001144978"/>
    </source>
</evidence>
<protein>
    <submittedName>
        <fullName evidence="1">Uncharacterized protein</fullName>
    </submittedName>
</protein>
<evidence type="ECO:0000313" key="1">
    <source>
        <dbReference type="EMBL" id="KAJ2975331.1"/>
    </source>
</evidence>
<sequence length="166" mass="18654">MSSMPRAHPALPQDVFLEVPAIAERPEVGMMMSTCCFLYSEGSKAILRRPITIFSYEDLSRFLVFLFAEGPRRLNFVRWLQVNMDSEEAADDLHRRLLVAIQDMSQLRLLSIGVVAETHLLDLVALVNDRAEKDGNGMFGAFRSLALHVGILSPEASWHSPPQSQK</sequence>
<name>A0ACC1N900_9APHY</name>
<reference evidence="1" key="1">
    <citation type="submission" date="2022-08" db="EMBL/GenBank/DDBJ databases">
        <title>Genome Sequence of Pycnoporus sanguineus.</title>
        <authorList>
            <person name="Buettner E."/>
        </authorList>
    </citation>
    <scope>NUCLEOTIDE SEQUENCE</scope>
    <source>
        <strain evidence="1">CG-C14</strain>
    </source>
</reference>
<comment type="caution">
    <text evidence="1">The sequence shown here is derived from an EMBL/GenBank/DDBJ whole genome shotgun (WGS) entry which is preliminary data.</text>
</comment>
<gene>
    <name evidence="1" type="ORF">NUW54_g11748</name>
</gene>
<accession>A0ACC1N900</accession>
<dbReference type="Proteomes" id="UP001144978">
    <property type="component" value="Unassembled WGS sequence"/>
</dbReference>
<proteinExistence type="predicted"/>